<keyword evidence="2" id="KW-1185">Reference proteome</keyword>
<protein>
    <submittedName>
        <fullName evidence="1">Uncharacterized protein</fullName>
    </submittedName>
</protein>
<gene>
    <name evidence="1" type="ORF">Hena1_01850</name>
</gene>
<dbReference type="EMBL" id="MN732867">
    <property type="protein sequence ID" value="QGZ16335.1"/>
    <property type="molecule type" value="Genomic_DNA"/>
</dbReference>
<reference evidence="1 2" key="1">
    <citation type="submission" date="2019-11" db="EMBL/GenBank/DDBJ databases">
        <title>Characterization of a new Erwinia amylovora bacteriophage.</title>
        <authorList>
            <person name="Valentovich L.N."/>
            <person name="Akhremchuk A.E."/>
            <person name="Besarab N.V."/>
            <person name="Lagonenko A.L."/>
        </authorList>
    </citation>
    <scope>NUCLEOTIDE SEQUENCE [LARGE SCALE GENOMIC DNA]</scope>
</reference>
<sequence>MAITTAPELFEVATRQKFRFESPRGLLTVEDLWDLPLTGAVSLDTVSKLANRDVKASEEESFVANTTAQNTKATLKLEVLKYIIAIRKDEIAERQSLKQRQERKQKLLELLAAQDAAEDQKLSRADILKELEAL</sequence>
<proteinExistence type="predicted"/>
<name>A0A6B9J5Z4_9CAUD</name>
<organism evidence="1 2">
    <name type="scientific">Erwinia phage Hena1</name>
    <dbReference type="NCBI Taxonomy" id="2678601"/>
    <lineage>
        <taxon>Viruses</taxon>
        <taxon>Duplodnaviria</taxon>
        <taxon>Heunggongvirae</taxon>
        <taxon>Uroviricota</taxon>
        <taxon>Caudoviricetes</taxon>
        <taxon>Vequintavirinae</taxon>
        <taxon>Henunavirus</taxon>
        <taxon>Henunavirus hena1</taxon>
    </lineage>
</organism>
<evidence type="ECO:0000313" key="2">
    <source>
        <dbReference type="Proteomes" id="UP000433183"/>
    </source>
</evidence>
<accession>A0A6B9J5Z4</accession>
<evidence type="ECO:0000313" key="1">
    <source>
        <dbReference type="EMBL" id="QGZ16335.1"/>
    </source>
</evidence>
<dbReference type="Proteomes" id="UP000433183">
    <property type="component" value="Segment"/>
</dbReference>